<dbReference type="Pfam" id="PF02254">
    <property type="entry name" value="TrkA_N"/>
    <property type="match status" value="2"/>
</dbReference>
<dbReference type="SUPFAM" id="SSF81324">
    <property type="entry name" value="Voltage-gated potassium channels"/>
    <property type="match status" value="1"/>
</dbReference>
<feature type="transmembrane region" description="Helical" evidence="1">
    <location>
        <begin position="76"/>
        <end position="100"/>
    </location>
</feature>
<dbReference type="Gene3D" id="3.40.50.720">
    <property type="entry name" value="NAD(P)-binding Rossmann-like Domain"/>
    <property type="match status" value="2"/>
</dbReference>
<evidence type="ECO:0000313" key="4">
    <source>
        <dbReference type="EMBL" id="CCC40435.1"/>
    </source>
</evidence>
<dbReference type="HOGENOM" id="CLU_035216_0_0_2"/>
<dbReference type="InterPro" id="IPR036291">
    <property type="entry name" value="NAD(P)-bd_dom_sf"/>
</dbReference>
<dbReference type="Gene3D" id="1.10.287.70">
    <property type="match status" value="1"/>
</dbReference>
<dbReference type="GO" id="GO:0008324">
    <property type="term" value="F:monoatomic cation transmembrane transporter activity"/>
    <property type="evidence" value="ECO:0007669"/>
    <property type="project" value="InterPro"/>
</dbReference>
<dbReference type="EMBL" id="FR746099">
    <property type="protein sequence ID" value="CCC40435.1"/>
    <property type="molecule type" value="Genomic_DNA"/>
</dbReference>
<proteinExistence type="predicted"/>
<gene>
    <name evidence="4" type="primary">pchA2</name>
    <name evidence="4" type="ordered locus">Hqrw_2598</name>
</gene>
<dbReference type="GeneID" id="12447320"/>
<dbReference type="InterPro" id="IPR036721">
    <property type="entry name" value="RCK_C_sf"/>
</dbReference>
<dbReference type="InterPro" id="IPR003148">
    <property type="entry name" value="RCK_N"/>
</dbReference>
<dbReference type="PANTHER" id="PTHR43833">
    <property type="entry name" value="POTASSIUM CHANNEL PROTEIN 2-RELATED-RELATED"/>
    <property type="match status" value="1"/>
</dbReference>
<dbReference type="InterPro" id="IPR006037">
    <property type="entry name" value="RCK_C"/>
</dbReference>
<dbReference type="Proteomes" id="UP000007954">
    <property type="component" value="Chromosome"/>
</dbReference>
<dbReference type="PROSITE" id="PS51201">
    <property type="entry name" value="RCK_N"/>
    <property type="match status" value="2"/>
</dbReference>
<dbReference type="SUPFAM" id="SSF116726">
    <property type="entry name" value="TrkA C-terminal domain-like"/>
    <property type="match status" value="2"/>
</dbReference>
<evidence type="ECO:0000259" key="2">
    <source>
        <dbReference type="PROSITE" id="PS51201"/>
    </source>
</evidence>
<dbReference type="KEGG" id="hwc:Hqrw_2598"/>
<keyword evidence="1" id="KW-0812">Transmembrane</keyword>
<evidence type="ECO:0000256" key="1">
    <source>
        <dbReference type="SAM" id="Phobius"/>
    </source>
</evidence>
<dbReference type="PANTHER" id="PTHR43833:SF9">
    <property type="entry name" value="POTASSIUM CHANNEL PROTEIN YUGO-RELATED"/>
    <property type="match status" value="1"/>
</dbReference>
<feature type="transmembrane region" description="Helical" evidence="1">
    <location>
        <begin position="16"/>
        <end position="36"/>
    </location>
</feature>
<protein>
    <submittedName>
        <fullName evidence="4">Ion channel pore / TrkA domain protein</fullName>
    </submittedName>
</protein>
<dbReference type="SUPFAM" id="SSF51735">
    <property type="entry name" value="NAD(P)-binding Rossmann-fold domains"/>
    <property type="match status" value="2"/>
</dbReference>
<reference evidence="4 5" key="1">
    <citation type="journal article" date="2011" name="PLoS ONE">
        <title>Haloquadratum walsbyi: limited diversity in a global pond.</title>
        <authorList>
            <person name="Dyall-Smith M."/>
            <person name="Pfeiffer F."/>
            <person name="Klee K."/>
            <person name="Palm P."/>
            <person name="Gross K."/>
            <person name="Schuster S.C."/>
            <person name="Rampp M."/>
            <person name="Oesterhelt D."/>
        </authorList>
    </citation>
    <scope>NUCLEOTIDE SEQUENCE [LARGE SCALE GENOMIC DNA]</scope>
    <source>
        <strain evidence="5">DSM 16854 / JCM 12705 / C23</strain>
    </source>
</reference>
<organism evidence="4 5">
    <name type="scientific">Haloquadratum walsbyi (strain DSM 16854 / JCM 12705 / C23)</name>
    <dbReference type="NCBI Taxonomy" id="768065"/>
    <lineage>
        <taxon>Archaea</taxon>
        <taxon>Methanobacteriati</taxon>
        <taxon>Methanobacteriota</taxon>
        <taxon>Stenosarchaea group</taxon>
        <taxon>Halobacteria</taxon>
        <taxon>Halobacteriales</taxon>
        <taxon>Haloferacaceae</taxon>
        <taxon>Haloquadratum</taxon>
    </lineage>
</organism>
<accession>G0LKZ5</accession>
<dbReference type="Gene3D" id="3.30.70.1450">
    <property type="entry name" value="Regulator of K+ conductance, C-terminal domain"/>
    <property type="match status" value="2"/>
</dbReference>
<evidence type="ECO:0000313" key="5">
    <source>
        <dbReference type="Proteomes" id="UP000007954"/>
    </source>
</evidence>
<dbReference type="Pfam" id="PF02080">
    <property type="entry name" value="TrkA_C"/>
    <property type="match status" value="2"/>
</dbReference>
<dbReference type="AlphaFoldDB" id="G0LKZ5"/>
<dbReference type="RefSeq" id="WP_014556057.1">
    <property type="nucleotide sequence ID" value="NC_017459.1"/>
</dbReference>
<feature type="domain" description="RCK C-terminal" evidence="3">
    <location>
        <begin position="465"/>
        <end position="553"/>
    </location>
</feature>
<keyword evidence="1" id="KW-0472">Membrane</keyword>
<evidence type="ECO:0000259" key="3">
    <source>
        <dbReference type="PROSITE" id="PS51202"/>
    </source>
</evidence>
<name>G0LKZ5_HALWC</name>
<dbReference type="OrthoDB" id="43518at2157"/>
<dbReference type="GO" id="GO:0006813">
    <property type="term" value="P:potassium ion transport"/>
    <property type="evidence" value="ECO:0007669"/>
    <property type="project" value="InterPro"/>
</dbReference>
<feature type="domain" description="RCK N-terminal" evidence="2">
    <location>
        <begin position="118"/>
        <end position="234"/>
    </location>
</feature>
<feature type="domain" description="RCK N-terminal" evidence="2">
    <location>
        <begin position="346"/>
        <end position="456"/>
    </location>
</feature>
<keyword evidence="1" id="KW-1133">Transmembrane helix</keyword>
<dbReference type="InterPro" id="IPR050721">
    <property type="entry name" value="Trk_Ktr_HKT_K-transport"/>
</dbReference>
<dbReference type="PROSITE" id="PS51202">
    <property type="entry name" value="RCK_C"/>
    <property type="match status" value="2"/>
</dbReference>
<sequence length="553" mass="59726">MASNTQQPVSHTRRRLGLYILTASISIILFTALYQWSMATFEGISVSWIEALHVVIETFTTTGYGEDADQWSSAPLLVLSILMQLTGVAFIFTTLPLFVVPLVEQALERSPPTTTTIEDHVVVSAFTDRGAVLINELQSQGISHVVIEPDRNRAVELTQQGYEVIHGDPEAVDTLANANVSTARALIADGDDRRNASVILAARELTSELRIVSFAEDPQVSDYHEYAGADEVVSPRQLLGESLAQKAASPIASKFNDAVPIGDDFEIAEVLVHPDSTLVGKKIINSEIGQRTGVNIIGIWFRGEFVSPPSPEAELDEHSVLVVTGSEEQLERLHVLAQSQTRRHRRGRVVVAGYGEVGRCAAETLESANLTHVIIDQDQSKPDNVDIIGDVTNAETLYEAGIENAESVLLAIDDDTAAIFATLVISQLSPQTEIIVRANDAESVQKLYHAGAEYVLALSTVSGRILASSLAEQDVIVAQSQIEVVRTDAPGLAGQSLVEADIRARTGSTVVAAERDDDLHTNIGPDFVIQQRDTLVVVGTDAGINRFNKLAST</sequence>
<feature type="domain" description="RCK C-terminal" evidence="3">
    <location>
        <begin position="255"/>
        <end position="339"/>
    </location>
</feature>